<dbReference type="HOGENOM" id="CLU_273978_0_0_1"/>
<proteinExistence type="predicted"/>
<protein>
    <recommendedName>
        <fullName evidence="2">VWFA domain-containing protein</fullName>
    </recommendedName>
</protein>
<feature type="compositionally biased region" description="Acidic residues" evidence="1">
    <location>
        <begin position="896"/>
        <end position="906"/>
    </location>
</feature>
<dbReference type="OMA" id="HSHCNSN"/>
<dbReference type="SUPFAM" id="SSF53300">
    <property type="entry name" value="vWA-like"/>
    <property type="match status" value="1"/>
</dbReference>
<dbReference type="PROSITE" id="PS50234">
    <property type="entry name" value="VWFA"/>
    <property type="match status" value="1"/>
</dbReference>
<reference evidence="3 5" key="2">
    <citation type="journal article" date="2013" name="Nature">
        <title>Insights into bilaterian evolution from three spiralian genomes.</title>
        <authorList>
            <person name="Simakov O."/>
            <person name="Marletaz F."/>
            <person name="Cho S.J."/>
            <person name="Edsinger-Gonzales E."/>
            <person name="Havlak P."/>
            <person name="Hellsten U."/>
            <person name="Kuo D.H."/>
            <person name="Larsson T."/>
            <person name="Lv J."/>
            <person name="Arendt D."/>
            <person name="Savage R."/>
            <person name="Osoegawa K."/>
            <person name="de Jong P."/>
            <person name="Grimwood J."/>
            <person name="Chapman J.A."/>
            <person name="Shapiro H."/>
            <person name="Aerts A."/>
            <person name="Otillar R.P."/>
            <person name="Terry A.Y."/>
            <person name="Boore J.L."/>
            <person name="Grigoriev I.V."/>
            <person name="Lindberg D.R."/>
            <person name="Seaver E.C."/>
            <person name="Weisblat D.A."/>
            <person name="Putnam N.H."/>
            <person name="Rokhsar D.S."/>
        </authorList>
    </citation>
    <scope>NUCLEOTIDE SEQUENCE</scope>
    <source>
        <strain evidence="3 5">I ESC-2004</strain>
    </source>
</reference>
<reference evidence="4" key="3">
    <citation type="submission" date="2015-06" db="UniProtKB">
        <authorList>
            <consortium name="EnsemblMetazoa"/>
        </authorList>
    </citation>
    <scope>IDENTIFICATION</scope>
</reference>
<evidence type="ECO:0000313" key="3">
    <source>
        <dbReference type="EMBL" id="ELU11438.1"/>
    </source>
</evidence>
<gene>
    <name evidence="3" type="ORF">CAPTEDRAFT_221588</name>
</gene>
<name>R7UXY3_CAPTE</name>
<sequence>MDRQKMLRFLGGTPGLEFQGELETIPADSAHGGGDGATDQTHLSKDQCIKLRCVLPKIPAQQNENPGGVGSGGGLTHLIMAADNSGSMAGSPFRQVKEGLVSIVGQCLASEDVLAEVILYNSKAKKLAMNTSDYKQVIEKQIAHDCTNFPEAFRSIQKIAGSRGLAVTRTVVIFLTDGENTVECDKLNDATESFKMHMHQLRNESVVHTLGFSSSHDLKFLTDLTKAGKTEGVYQYCESRDGPQALVAKLLDLFDFATIDCHDIEIELSMANGHKFIADTGLEDTITVNGQVGSQQVEAEDGQVAGSRADMWVVELSAWVFLIDPSAFPNIHGRIRVQASTKGASHFVPVAIPTLTRRVIKSTSEKVLWDVQIQARNISILRHRFSKAVAEKKDLTKYETRMEKIQERLSNVQVYGVAGIKSAMRTKIVEEIASLRKTLDSLLKVLTDFKRGLGDSVSVLARTSDLRYQGQFKRAQARKQRMMDKRARKNIDSAKSAQNKLDAMKVDVTQLKGLSEEARNFFFCVLSQTDITEVLLDGDDAVDCLGFGLAIQRPEHVLDEPTAIRVSVISGTFVSRSAMMDAWKHRIHVDGHMKAHGGFKFLGVTTVGTSNEPINAWLPLYICPTHWERVKILLKPSLGYFCTLDSLGYDYKQMDVMFLVLGNMISQLRPETIGEHQLRLLFAFQRTCAALMKDFELTDAIMELITNFIKSTEGRTRDVVPNLLTLVGYLAALPTEKLLEVFGEATCTAHQDGSTKTDQDKYTEFISMCRKNEKTTAEELNTATFDPSSEIETPMVEMKHCEQWDKAMEIWAKAKLNLLANMYRLNDARKVIEKWKKQCTGSLERSSAELNAQPEDASWRELNISVLSLMAQCNGILIDGELPSNANENGSHVDGNQDDDDGDDDDIKGGRTTLKPFPLQCTRGLVTMPEVLALFSGNLCATGREEVVSICRAMLCQAVQYHNNSKARAAAKLGTLMDFSQKGLETTLLVLWDVYLMFIERQKSALQNEVERAMSEFANFCMIRATTLWAFVGYLMYVYQDRGAGFHDLVQDLTDPALKSSIPGLAEKIQIIVTGKFQGRAVLAKGNAWFPEKTTVARFEGAIGEEAWLKIELEVRSSVAIHVYRESDLPNRHGYCNSNPHIPNWLRIQLGMELLDEEERKKRKRKRTHLAR</sequence>
<accession>R7UXY3</accession>
<dbReference type="SMART" id="SM00327">
    <property type="entry name" value="VWA"/>
    <property type="match status" value="1"/>
</dbReference>
<keyword evidence="5" id="KW-1185">Reference proteome</keyword>
<feature type="domain" description="VWFA" evidence="2">
    <location>
        <begin position="77"/>
        <end position="254"/>
    </location>
</feature>
<reference evidence="5" key="1">
    <citation type="submission" date="2012-12" db="EMBL/GenBank/DDBJ databases">
        <authorList>
            <person name="Hellsten U."/>
            <person name="Grimwood J."/>
            <person name="Chapman J.A."/>
            <person name="Shapiro H."/>
            <person name="Aerts A."/>
            <person name="Otillar R.P."/>
            <person name="Terry A.Y."/>
            <person name="Boore J.L."/>
            <person name="Simakov O."/>
            <person name="Marletaz F."/>
            <person name="Cho S.-J."/>
            <person name="Edsinger-Gonzales E."/>
            <person name="Havlak P."/>
            <person name="Kuo D.-H."/>
            <person name="Larsson T."/>
            <person name="Lv J."/>
            <person name="Arendt D."/>
            <person name="Savage R."/>
            <person name="Osoegawa K."/>
            <person name="de Jong P."/>
            <person name="Lindberg D.R."/>
            <person name="Seaver E.C."/>
            <person name="Weisblat D.A."/>
            <person name="Putnam N.H."/>
            <person name="Grigoriev I.V."/>
            <person name="Rokhsar D.S."/>
        </authorList>
    </citation>
    <scope>NUCLEOTIDE SEQUENCE</scope>
    <source>
        <strain evidence="5">I ESC-2004</strain>
    </source>
</reference>
<dbReference type="InterPro" id="IPR036465">
    <property type="entry name" value="vWFA_dom_sf"/>
</dbReference>
<evidence type="ECO:0000256" key="1">
    <source>
        <dbReference type="SAM" id="MobiDB-lite"/>
    </source>
</evidence>
<dbReference type="Pfam" id="PF13519">
    <property type="entry name" value="VWA_2"/>
    <property type="match status" value="1"/>
</dbReference>
<dbReference type="AlphaFoldDB" id="R7UXY3"/>
<dbReference type="Proteomes" id="UP000014760">
    <property type="component" value="Unassembled WGS sequence"/>
</dbReference>
<dbReference type="InterPro" id="IPR002035">
    <property type="entry name" value="VWF_A"/>
</dbReference>
<evidence type="ECO:0000313" key="5">
    <source>
        <dbReference type="Proteomes" id="UP000014760"/>
    </source>
</evidence>
<dbReference type="Gene3D" id="3.40.50.410">
    <property type="entry name" value="von Willebrand factor, type A domain"/>
    <property type="match status" value="1"/>
</dbReference>
<dbReference type="EMBL" id="AMQN01000856">
    <property type="status" value="NOT_ANNOTATED_CDS"/>
    <property type="molecule type" value="Genomic_DNA"/>
</dbReference>
<dbReference type="EnsemblMetazoa" id="CapteT221588">
    <property type="protein sequence ID" value="CapteP221588"/>
    <property type="gene ID" value="CapteG221588"/>
</dbReference>
<organism evidence="3">
    <name type="scientific">Capitella teleta</name>
    <name type="common">Polychaete worm</name>
    <dbReference type="NCBI Taxonomy" id="283909"/>
    <lineage>
        <taxon>Eukaryota</taxon>
        <taxon>Metazoa</taxon>
        <taxon>Spiralia</taxon>
        <taxon>Lophotrochozoa</taxon>
        <taxon>Annelida</taxon>
        <taxon>Polychaeta</taxon>
        <taxon>Sedentaria</taxon>
        <taxon>Scolecida</taxon>
        <taxon>Capitellidae</taxon>
        <taxon>Capitella</taxon>
    </lineage>
</organism>
<evidence type="ECO:0000313" key="4">
    <source>
        <dbReference type="EnsemblMetazoa" id="CapteP221588"/>
    </source>
</evidence>
<dbReference type="CDD" id="cd00198">
    <property type="entry name" value="vWFA"/>
    <property type="match status" value="1"/>
</dbReference>
<dbReference type="EMBL" id="KB296703">
    <property type="protein sequence ID" value="ELU11438.1"/>
    <property type="molecule type" value="Genomic_DNA"/>
</dbReference>
<dbReference type="OrthoDB" id="10006997at2759"/>
<evidence type="ECO:0000259" key="2">
    <source>
        <dbReference type="PROSITE" id="PS50234"/>
    </source>
</evidence>
<feature type="region of interest" description="Disordered" evidence="1">
    <location>
        <begin position="884"/>
        <end position="911"/>
    </location>
</feature>